<accession>A0A512NE34</accession>
<evidence type="ECO:0000256" key="1">
    <source>
        <dbReference type="ARBA" id="ARBA00023015"/>
    </source>
</evidence>
<dbReference type="GO" id="GO:0000976">
    <property type="term" value="F:transcription cis-regulatory region binding"/>
    <property type="evidence" value="ECO:0007669"/>
    <property type="project" value="TreeGrafter"/>
</dbReference>
<evidence type="ECO:0000259" key="5">
    <source>
        <dbReference type="PROSITE" id="PS50977"/>
    </source>
</evidence>
<dbReference type="InterPro" id="IPR001647">
    <property type="entry name" value="HTH_TetR"/>
</dbReference>
<feature type="domain" description="HTH tetR-type" evidence="5">
    <location>
        <begin position="12"/>
        <end position="72"/>
    </location>
</feature>
<dbReference type="Pfam" id="PF00440">
    <property type="entry name" value="TetR_N"/>
    <property type="match status" value="1"/>
</dbReference>
<dbReference type="PRINTS" id="PR00455">
    <property type="entry name" value="HTHTETR"/>
</dbReference>
<dbReference type="GO" id="GO:0003700">
    <property type="term" value="F:DNA-binding transcription factor activity"/>
    <property type="evidence" value="ECO:0007669"/>
    <property type="project" value="TreeGrafter"/>
</dbReference>
<keyword evidence="7" id="KW-1185">Reference proteome</keyword>
<dbReference type="InterPro" id="IPR009057">
    <property type="entry name" value="Homeodomain-like_sf"/>
</dbReference>
<dbReference type="Proteomes" id="UP000321058">
    <property type="component" value="Unassembled WGS sequence"/>
</dbReference>
<name>A0A512NE34_9HYPH</name>
<dbReference type="Pfam" id="PF21351">
    <property type="entry name" value="TetR_C_41"/>
    <property type="match status" value="1"/>
</dbReference>
<reference evidence="6 7" key="1">
    <citation type="submission" date="2019-07" db="EMBL/GenBank/DDBJ databases">
        <title>Whole genome shotgun sequence of Reyranella soli NBRC 108950.</title>
        <authorList>
            <person name="Hosoyama A."/>
            <person name="Uohara A."/>
            <person name="Ohji S."/>
            <person name="Ichikawa N."/>
        </authorList>
    </citation>
    <scope>NUCLEOTIDE SEQUENCE [LARGE SCALE GENOMIC DNA]</scope>
    <source>
        <strain evidence="6 7">NBRC 108950</strain>
    </source>
</reference>
<dbReference type="InterPro" id="IPR050109">
    <property type="entry name" value="HTH-type_TetR-like_transc_reg"/>
</dbReference>
<sequence length="207" mass="22804">MSRPRTQAERLAATRAALLKAARTIFAEQGYAAAATEEIVRRAKVTRGALYHHFEDKRALFDAVASDVAREIAEKIDAETPMDDPLKALVVGTGAFLDACLDPAVRRIYLIDAPAVLGWHRWREIDAPHGVRSLREGVTAMLVAHPVDGLAIEPTTFLLAGAFNEAALWVAEAKDEKTARREMDRSLALLIERLFVPSRSPRARARA</sequence>
<evidence type="ECO:0000256" key="4">
    <source>
        <dbReference type="PROSITE-ProRule" id="PRU00335"/>
    </source>
</evidence>
<evidence type="ECO:0000313" key="6">
    <source>
        <dbReference type="EMBL" id="GEP57203.1"/>
    </source>
</evidence>
<dbReference type="PANTHER" id="PTHR30055:SF234">
    <property type="entry name" value="HTH-TYPE TRANSCRIPTIONAL REGULATOR BETI"/>
    <property type="match status" value="1"/>
</dbReference>
<organism evidence="6 7">
    <name type="scientific">Reyranella soli</name>
    <dbReference type="NCBI Taxonomy" id="1230389"/>
    <lineage>
        <taxon>Bacteria</taxon>
        <taxon>Pseudomonadati</taxon>
        <taxon>Pseudomonadota</taxon>
        <taxon>Alphaproteobacteria</taxon>
        <taxon>Hyphomicrobiales</taxon>
        <taxon>Reyranellaceae</taxon>
        <taxon>Reyranella</taxon>
    </lineage>
</organism>
<gene>
    <name evidence="6" type="ORF">RSO01_43690</name>
</gene>
<proteinExistence type="predicted"/>
<dbReference type="EMBL" id="BKAJ01000076">
    <property type="protein sequence ID" value="GEP57203.1"/>
    <property type="molecule type" value="Genomic_DNA"/>
</dbReference>
<feature type="DNA-binding region" description="H-T-H motif" evidence="4">
    <location>
        <begin position="35"/>
        <end position="54"/>
    </location>
</feature>
<evidence type="ECO:0000313" key="7">
    <source>
        <dbReference type="Proteomes" id="UP000321058"/>
    </source>
</evidence>
<keyword evidence="3" id="KW-0804">Transcription</keyword>
<dbReference type="Gene3D" id="1.10.357.10">
    <property type="entry name" value="Tetracycline Repressor, domain 2"/>
    <property type="match status" value="1"/>
</dbReference>
<comment type="caution">
    <text evidence="6">The sequence shown here is derived from an EMBL/GenBank/DDBJ whole genome shotgun (WGS) entry which is preliminary data.</text>
</comment>
<keyword evidence="2 4" id="KW-0238">DNA-binding</keyword>
<dbReference type="PANTHER" id="PTHR30055">
    <property type="entry name" value="HTH-TYPE TRANSCRIPTIONAL REGULATOR RUTR"/>
    <property type="match status" value="1"/>
</dbReference>
<dbReference type="PROSITE" id="PS50977">
    <property type="entry name" value="HTH_TETR_2"/>
    <property type="match status" value="1"/>
</dbReference>
<dbReference type="OrthoDB" id="9805134at2"/>
<dbReference type="InterPro" id="IPR049484">
    <property type="entry name" value="Rv0078-like_C"/>
</dbReference>
<dbReference type="RefSeq" id="WP_147151581.1">
    <property type="nucleotide sequence ID" value="NZ_BKAJ01000076.1"/>
</dbReference>
<keyword evidence="1" id="KW-0805">Transcription regulation</keyword>
<evidence type="ECO:0000256" key="3">
    <source>
        <dbReference type="ARBA" id="ARBA00023163"/>
    </source>
</evidence>
<dbReference type="SUPFAM" id="SSF46689">
    <property type="entry name" value="Homeodomain-like"/>
    <property type="match status" value="1"/>
</dbReference>
<evidence type="ECO:0000256" key="2">
    <source>
        <dbReference type="ARBA" id="ARBA00023125"/>
    </source>
</evidence>
<dbReference type="AlphaFoldDB" id="A0A512NE34"/>
<protein>
    <submittedName>
        <fullName evidence="6">TetR family transcriptional regulator</fullName>
    </submittedName>
</protein>